<dbReference type="Pfam" id="PF02021">
    <property type="entry name" value="UPF0102"/>
    <property type="match status" value="1"/>
</dbReference>
<dbReference type="Gene3D" id="3.40.1350.10">
    <property type="match status" value="1"/>
</dbReference>
<dbReference type="HAMAP" id="MF_00048">
    <property type="entry name" value="UPF0102"/>
    <property type="match status" value="1"/>
</dbReference>
<dbReference type="AlphaFoldDB" id="A0A3B1CIQ9"/>
<dbReference type="EMBL" id="UOGD01000277">
    <property type="protein sequence ID" value="VAX24653.1"/>
    <property type="molecule type" value="Genomic_DNA"/>
</dbReference>
<dbReference type="NCBIfam" id="NF009154">
    <property type="entry name" value="PRK12497.3-3"/>
    <property type="match status" value="1"/>
</dbReference>
<dbReference type="InterPro" id="IPR011335">
    <property type="entry name" value="Restrct_endonuc-II-like"/>
</dbReference>
<dbReference type="InterPro" id="IPR003509">
    <property type="entry name" value="UPF0102_YraN-like"/>
</dbReference>
<dbReference type="InterPro" id="IPR011856">
    <property type="entry name" value="tRNA_endonuc-like_dom_sf"/>
</dbReference>
<accession>A0A3B1CIQ9</accession>
<dbReference type="GO" id="GO:0003676">
    <property type="term" value="F:nucleic acid binding"/>
    <property type="evidence" value="ECO:0007669"/>
    <property type="project" value="InterPro"/>
</dbReference>
<evidence type="ECO:0000313" key="1">
    <source>
        <dbReference type="EMBL" id="VAX24653.1"/>
    </source>
</evidence>
<proteinExistence type="inferred from homology"/>
<dbReference type="SUPFAM" id="SSF52980">
    <property type="entry name" value="Restriction endonuclease-like"/>
    <property type="match status" value="1"/>
</dbReference>
<dbReference type="CDD" id="cd20736">
    <property type="entry name" value="PoNe_Nuclease"/>
    <property type="match status" value="1"/>
</dbReference>
<reference evidence="1" key="1">
    <citation type="submission" date="2018-06" db="EMBL/GenBank/DDBJ databases">
        <authorList>
            <person name="Zhirakovskaya E."/>
        </authorList>
    </citation>
    <scope>NUCLEOTIDE SEQUENCE</scope>
</reference>
<gene>
    <name evidence="1" type="ORF">MNBD_IGNAVI01-1734</name>
</gene>
<dbReference type="PANTHER" id="PTHR34039:SF1">
    <property type="entry name" value="UPF0102 PROTEIN YRAN"/>
    <property type="match status" value="1"/>
</dbReference>
<dbReference type="NCBIfam" id="NF009150">
    <property type="entry name" value="PRK12497.1-3"/>
    <property type="match status" value="1"/>
</dbReference>
<organism evidence="1">
    <name type="scientific">hydrothermal vent metagenome</name>
    <dbReference type="NCBI Taxonomy" id="652676"/>
    <lineage>
        <taxon>unclassified sequences</taxon>
        <taxon>metagenomes</taxon>
        <taxon>ecological metagenomes</taxon>
    </lineage>
</organism>
<dbReference type="PANTHER" id="PTHR34039">
    <property type="entry name" value="UPF0102 PROTEIN YRAN"/>
    <property type="match status" value="1"/>
</dbReference>
<name>A0A3B1CIQ9_9ZZZZ</name>
<dbReference type="NCBIfam" id="TIGR00252">
    <property type="entry name" value="YraN family protein"/>
    <property type="match status" value="1"/>
</dbReference>
<protein>
    <submittedName>
        <fullName evidence="1">Uncharacterized protein</fullName>
    </submittedName>
</protein>
<sequence length="119" mass="13647">MATYKQHTGDKGEDYACDLLVEKNFKIIKRNYRYGHGEIDVVAQDGDVLVFVEVKTRKNLEFGHPISGVTRAKQRQIRKIAEAYLIEHDITDTDCRFDVVGVLLQGNERPVIDHIENAF</sequence>